<feature type="domain" description="FAD-binding FR-type" evidence="2">
    <location>
        <begin position="281"/>
        <end position="385"/>
    </location>
</feature>
<organism evidence="3 4">
    <name type="scientific">Apiospora kogelbergensis</name>
    <dbReference type="NCBI Taxonomy" id="1337665"/>
    <lineage>
        <taxon>Eukaryota</taxon>
        <taxon>Fungi</taxon>
        <taxon>Dikarya</taxon>
        <taxon>Ascomycota</taxon>
        <taxon>Pezizomycotina</taxon>
        <taxon>Sordariomycetes</taxon>
        <taxon>Xylariomycetidae</taxon>
        <taxon>Amphisphaeriales</taxon>
        <taxon>Apiosporaceae</taxon>
        <taxon>Apiospora</taxon>
    </lineage>
</organism>
<evidence type="ECO:0000259" key="1">
    <source>
        <dbReference type="PROSITE" id="PS51340"/>
    </source>
</evidence>
<evidence type="ECO:0000313" key="4">
    <source>
        <dbReference type="Proteomes" id="UP001392437"/>
    </source>
</evidence>
<dbReference type="SUPFAM" id="SSF52343">
    <property type="entry name" value="Ferredoxin reductase-like, C-terminal NADP-linked domain"/>
    <property type="match status" value="1"/>
</dbReference>
<dbReference type="PROSITE" id="PS51340">
    <property type="entry name" value="MOSC"/>
    <property type="match status" value="1"/>
</dbReference>
<dbReference type="InterPro" id="IPR052353">
    <property type="entry name" value="Benzoxazolinone_Detox_Enz"/>
</dbReference>
<dbReference type="PANTHER" id="PTHR30212:SF2">
    <property type="entry name" value="PROTEIN YIIM"/>
    <property type="match status" value="1"/>
</dbReference>
<sequence length="607" mass="67153">MPVEPEPHVAPDIKNPSTVLTVLAVSRATPTRHVIHSHSTLTSIVRSPSQTSLVLSPEHGIEGHKPAIHDAQVYAFFAQHYEYWTSRLGIERSQWNWAFWGENLTLCLPNGVDETNIKLGDQWVFSPVSTVNEGQKEQNSLWQGHANSRTVSMAEDRGGVILEVCGGRNPCSRLAWRCRQPVTWLTEVARSGFCGVYLNIVRGGVISPGDTARIVPTRNVDSVPVSSIAQCAFSPLTELATRTLAERILRIPGLQHMNRQIISRKLEMVEQSEATEQGRWSGWRYLEVFKVVEESAFAKSFYLSAIDDKPLSGYAPGQFLTIKLPSGQIRCWSISSWSPTTITSPPPFYRITVKNGQDASRYLLSRVSSGDKLLARSPSGSFAPDWTKEFPPRQIYISAGIGITPTIAMLQAHLAHPTLSQTPAIFIHVTRNSDWITPGLLDELPSVPILRIIKFFTSPIPGVDIQNQNFAYAGRPKPEFFADLLEPEYQINPLGISPIDLPGNLCNAYICGSADFVVSIRRSLESSNVPSQAISVETFSYGSSIRFGEDEVVSIFPDGLDIPEESLVRFRSKEVKWKKSRELSLLQLIEEGGGHPSSGCRMGICGS</sequence>
<dbReference type="SUPFAM" id="SSF50800">
    <property type="entry name" value="PK beta-barrel domain-like"/>
    <property type="match status" value="2"/>
</dbReference>
<gene>
    <name evidence="3" type="ORF">PG999_014448</name>
</gene>
<dbReference type="PROSITE" id="PS51384">
    <property type="entry name" value="FAD_FR"/>
    <property type="match status" value="1"/>
</dbReference>
<evidence type="ECO:0000259" key="2">
    <source>
        <dbReference type="PROSITE" id="PS51384"/>
    </source>
</evidence>
<dbReference type="Gene3D" id="2.40.30.10">
    <property type="entry name" value="Translation factors"/>
    <property type="match status" value="1"/>
</dbReference>
<dbReference type="InterPro" id="IPR017927">
    <property type="entry name" value="FAD-bd_FR_type"/>
</dbReference>
<dbReference type="InterPro" id="IPR017938">
    <property type="entry name" value="Riboflavin_synthase-like_b-brl"/>
</dbReference>
<dbReference type="PANTHER" id="PTHR30212">
    <property type="entry name" value="PROTEIN YIIM"/>
    <property type="match status" value="1"/>
</dbReference>
<name>A0AAW0Q4W7_9PEZI</name>
<dbReference type="GO" id="GO:0030151">
    <property type="term" value="F:molybdenum ion binding"/>
    <property type="evidence" value="ECO:0007669"/>
    <property type="project" value="InterPro"/>
</dbReference>
<dbReference type="InterPro" id="IPR039261">
    <property type="entry name" value="FNR_nucleotide-bd"/>
</dbReference>
<dbReference type="Gene3D" id="2.40.33.20">
    <property type="entry name" value="PK beta-barrel domain-like"/>
    <property type="match status" value="1"/>
</dbReference>
<dbReference type="EMBL" id="JAQQWP010000012">
    <property type="protein sequence ID" value="KAK8092861.1"/>
    <property type="molecule type" value="Genomic_DNA"/>
</dbReference>
<feature type="domain" description="MOSC" evidence="1">
    <location>
        <begin position="47"/>
        <end position="215"/>
    </location>
</feature>
<protein>
    <recommendedName>
        <fullName evidence="5">FAD-binding FR-type domain-containing protein</fullName>
    </recommendedName>
</protein>
<dbReference type="Pfam" id="PF03473">
    <property type="entry name" value="MOSC"/>
    <property type="match status" value="1"/>
</dbReference>
<dbReference type="GO" id="GO:0030170">
    <property type="term" value="F:pyridoxal phosphate binding"/>
    <property type="evidence" value="ECO:0007669"/>
    <property type="project" value="InterPro"/>
</dbReference>
<dbReference type="Gene3D" id="3.40.50.80">
    <property type="entry name" value="Nucleotide-binding domain of ferredoxin-NADP reductase (FNR) module"/>
    <property type="match status" value="1"/>
</dbReference>
<dbReference type="GO" id="GO:0016491">
    <property type="term" value="F:oxidoreductase activity"/>
    <property type="evidence" value="ECO:0007669"/>
    <property type="project" value="InterPro"/>
</dbReference>
<keyword evidence="4" id="KW-1185">Reference proteome</keyword>
<dbReference type="SUPFAM" id="SSF63380">
    <property type="entry name" value="Riboflavin synthase domain-like"/>
    <property type="match status" value="1"/>
</dbReference>
<dbReference type="InterPro" id="IPR005302">
    <property type="entry name" value="MoCF_Sase_C"/>
</dbReference>
<dbReference type="InterPro" id="IPR011037">
    <property type="entry name" value="Pyrv_Knase-like_insert_dom_sf"/>
</dbReference>
<proteinExistence type="predicted"/>
<reference evidence="3 4" key="1">
    <citation type="submission" date="2023-01" db="EMBL/GenBank/DDBJ databases">
        <title>Analysis of 21 Apiospora genomes using comparative genomics revels a genus with tremendous synthesis potential of carbohydrate active enzymes and secondary metabolites.</title>
        <authorList>
            <person name="Sorensen T."/>
        </authorList>
    </citation>
    <scope>NUCLEOTIDE SEQUENCE [LARGE SCALE GENOMIC DNA]</scope>
    <source>
        <strain evidence="3 4">CBS 117206</strain>
    </source>
</reference>
<accession>A0AAW0Q4W7</accession>
<dbReference type="Proteomes" id="UP001392437">
    <property type="component" value="Unassembled WGS sequence"/>
</dbReference>
<evidence type="ECO:0008006" key="5">
    <source>
        <dbReference type="Google" id="ProtNLM"/>
    </source>
</evidence>
<comment type="caution">
    <text evidence="3">The sequence shown here is derived from an EMBL/GenBank/DDBJ whole genome shotgun (WGS) entry which is preliminary data.</text>
</comment>
<dbReference type="AlphaFoldDB" id="A0AAW0Q4W7"/>
<evidence type="ECO:0000313" key="3">
    <source>
        <dbReference type="EMBL" id="KAK8092861.1"/>
    </source>
</evidence>